<dbReference type="NCBIfam" id="TIGR03829">
    <property type="entry name" value="YokU_near_AblA"/>
    <property type="match status" value="1"/>
</dbReference>
<name>A0A9W4PJH5_9BACI</name>
<reference evidence="1" key="1">
    <citation type="submission" date="2021-11" db="EMBL/GenBank/DDBJ databases">
        <authorList>
            <person name="Bulgarelli D."/>
        </authorList>
    </citation>
    <scope>NUCLEOTIDE SEQUENCE</scope>
    <source>
        <strain evidence="1">Bi133</strain>
    </source>
</reference>
<organism evidence="1 2">
    <name type="scientific">Peribacillus simplex</name>
    <dbReference type="NCBI Taxonomy" id="1478"/>
    <lineage>
        <taxon>Bacteria</taxon>
        <taxon>Bacillati</taxon>
        <taxon>Bacillota</taxon>
        <taxon>Bacilli</taxon>
        <taxon>Bacillales</taxon>
        <taxon>Bacillaceae</taxon>
        <taxon>Peribacillus</taxon>
    </lineage>
</organism>
<dbReference type="Proteomes" id="UP000789326">
    <property type="component" value="Unassembled WGS sequence"/>
</dbReference>
<dbReference type="NCBIfam" id="TIGR03831">
    <property type="entry name" value="YgiT_finger"/>
    <property type="match status" value="1"/>
</dbReference>
<dbReference type="InterPro" id="IPR022453">
    <property type="entry name" value="Znf_MqsA-type"/>
</dbReference>
<dbReference type="AlphaFoldDB" id="A0A9W4PJH5"/>
<proteinExistence type="predicted"/>
<sequence length="93" mass="10866">MVTCPWCEVGTLQSVTDTVFWELPDGSRAVEIDETPSFYCDNCHALFQSDETTKEIEDQLFLIDTKQLGKQTTYDELLKMKRLLKRNYFDFGK</sequence>
<accession>A0A9W4PJH5</accession>
<dbReference type="EMBL" id="CAKKMG010000079">
    <property type="protein sequence ID" value="CAH0284632.1"/>
    <property type="molecule type" value="Genomic_DNA"/>
</dbReference>
<comment type="caution">
    <text evidence="1">The sequence shown here is derived from an EMBL/GenBank/DDBJ whole genome shotgun (WGS) entry which is preliminary data.</text>
</comment>
<protein>
    <recommendedName>
        <fullName evidence="3">YokU family protein</fullName>
    </recommendedName>
</protein>
<dbReference type="InterPro" id="IPR022451">
    <property type="entry name" value="CHP03829_YokU"/>
</dbReference>
<evidence type="ECO:0000313" key="1">
    <source>
        <dbReference type="EMBL" id="CAH0284632.1"/>
    </source>
</evidence>
<evidence type="ECO:0008006" key="3">
    <source>
        <dbReference type="Google" id="ProtNLM"/>
    </source>
</evidence>
<dbReference type="Pfam" id="PF14122">
    <property type="entry name" value="YokU"/>
    <property type="match status" value="1"/>
</dbReference>
<dbReference type="CDD" id="cd12870">
    <property type="entry name" value="MqsA"/>
    <property type="match status" value="1"/>
</dbReference>
<evidence type="ECO:0000313" key="2">
    <source>
        <dbReference type="Proteomes" id="UP000789326"/>
    </source>
</evidence>
<gene>
    <name evidence="1" type="ORF">SRABI133_04055</name>
</gene>